<proteinExistence type="predicted"/>
<reference evidence="6 7" key="1">
    <citation type="journal article" date="2015" name="Genome Announc.">
        <title>Complete Genome Sequence of a Novel Bacterium within the Family Rhodocyclaceae That Degrades Polycyclic Aromatic Hydrocarbons.</title>
        <authorList>
            <person name="Singleton D.R."/>
            <person name="Dickey A.N."/>
            <person name="Scholl E.H."/>
            <person name="Wright F.A."/>
            <person name="Aitken M.D."/>
        </authorList>
    </citation>
    <scope>NUCLEOTIDE SEQUENCE [LARGE SCALE GENOMIC DNA]</scope>
    <source>
        <strain evidence="7">PG1-Ca6</strain>
    </source>
</reference>
<dbReference type="Pfam" id="PF06803">
    <property type="entry name" value="DUF1232"/>
    <property type="match status" value="1"/>
</dbReference>
<sequence length="101" mass="11395">MRGRLAALAAAFKREFEIYRCALRHPDTPWFAKALLGLAVGYALLPFDLIPDFLPVIGHLDDLIIVPGLVWLALRLIPSAVMDECRAQTPLLKNHRILQHE</sequence>
<evidence type="ECO:0000259" key="5">
    <source>
        <dbReference type="Pfam" id="PF06803"/>
    </source>
</evidence>
<keyword evidence="7" id="KW-1185">Reference proteome</keyword>
<evidence type="ECO:0000313" key="7">
    <source>
        <dbReference type="Proteomes" id="UP000061603"/>
    </source>
</evidence>
<dbReference type="EMBL" id="CP010554">
    <property type="protein sequence ID" value="AJP48653.1"/>
    <property type="molecule type" value="Genomic_DNA"/>
</dbReference>
<keyword evidence="4" id="KW-0472">Membrane</keyword>
<comment type="subcellular location">
    <subcellularLocation>
        <location evidence="1">Endomembrane system</location>
        <topology evidence="1">Multi-pass membrane protein</topology>
    </subcellularLocation>
</comment>
<accession>A0A0C5JA86</accession>
<gene>
    <name evidence="6" type="ORF">PG1C_09840</name>
</gene>
<dbReference type="KEGG" id="rbu:PG1C_09840"/>
<evidence type="ECO:0000256" key="4">
    <source>
        <dbReference type="ARBA" id="ARBA00023136"/>
    </source>
</evidence>
<evidence type="ECO:0000256" key="2">
    <source>
        <dbReference type="ARBA" id="ARBA00022692"/>
    </source>
</evidence>
<dbReference type="HOGENOM" id="CLU_139031_1_1_4"/>
<protein>
    <recommendedName>
        <fullName evidence="5">DUF1232 domain-containing protein</fullName>
    </recommendedName>
</protein>
<dbReference type="Proteomes" id="UP000061603">
    <property type="component" value="Chromosome"/>
</dbReference>
<organism evidence="6 7">
    <name type="scientific">Rugosibacter aromaticivorans</name>
    <dbReference type="NCBI Taxonomy" id="1565605"/>
    <lineage>
        <taxon>Bacteria</taxon>
        <taxon>Pseudomonadati</taxon>
        <taxon>Pseudomonadota</taxon>
        <taxon>Betaproteobacteria</taxon>
        <taxon>Nitrosomonadales</taxon>
        <taxon>Sterolibacteriaceae</taxon>
        <taxon>Rugosibacter</taxon>
    </lineage>
</organism>
<evidence type="ECO:0000256" key="3">
    <source>
        <dbReference type="ARBA" id="ARBA00022989"/>
    </source>
</evidence>
<dbReference type="AlphaFoldDB" id="A0A0C5JA86"/>
<dbReference type="STRING" id="1565605.PG1C_09840"/>
<evidence type="ECO:0000256" key="1">
    <source>
        <dbReference type="ARBA" id="ARBA00004127"/>
    </source>
</evidence>
<feature type="domain" description="DUF1232" evidence="5">
    <location>
        <begin position="32"/>
        <end position="67"/>
    </location>
</feature>
<dbReference type="RefSeq" id="WP_202634653.1">
    <property type="nucleotide sequence ID" value="NZ_CP010554.1"/>
</dbReference>
<evidence type="ECO:0000313" key="6">
    <source>
        <dbReference type="EMBL" id="AJP48653.1"/>
    </source>
</evidence>
<name>A0A0C5JA86_9PROT</name>
<dbReference type="InterPro" id="IPR010652">
    <property type="entry name" value="DUF1232"/>
</dbReference>
<keyword evidence="2" id="KW-0812">Transmembrane</keyword>
<keyword evidence="3" id="KW-1133">Transmembrane helix</keyword>
<dbReference type="GO" id="GO:0012505">
    <property type="term" value="C:endomembrane system"/>
    <property type="evidence" value="ECO:0007669"/>
    <property type="project" value="UniProtKB-SubCell"/>
</dbReference>